<organism evidence="2 3">
    <name type="scientific">Monoraphidium neglectum</name>
    <dbReference type="NCBI Taxonomy" id="145388"/>
    <lineage>
        <taxon>Eukaryota</taxon>
        <taxon>Viridiplantae</taxon>
        <taxon>Chlorophyta</taxon>
        <taxon>core chlorophytes</taxon>
        <taxon>Chlorophyceae</taxon>
        <taxon>CS clade</taxon>
        <taxon>Sphaeropleales</taxon>
        <taxon>Selenastraceae</taxon>
        <taxon>Monoraphidium</taxon>
    </lineage>
</organism>
<evidence type="ECO:0000313" key="3">
    <source>
        <dbReference type="Proteomes" id="UP000054498"/>
    </source>
</evidence>
<gene>
    <name evidence="2" type="ORF">MNEG_13815</name>
</gene>
<reference evidence="2 3" key="1">
    <citation type="journal article" date="2013" name="BMC Genomics">
        <title>Reconstruction of the lipid metabolism for the microalga Monoraphidium neglectum from its genome sequence reveals characteristics suitable for biofuel production.</title>
        <authorList>
            <person name="Bogen C."/>
            <person name="Al-Dilaimi A."/>
            <person name="Albersmeier A."/>
            <person name="Wichmann J."/>
            <person name="Grundmann M."/>
            <person name="Rupp O."/>
            <person name="Lauersen K.J."/>
            <person name="Blifernez-Klassen O."/>
            <person name="Kalinowski J."/>
            <person name="Goesmann A."/>
            <person name="Mussgnug J.H."/>
            <person name="Kruse O."/>
        </authorList>
    </citation>
    <scope>NUCLEOTIDE SEQUENCE [LARGE SCALE GENOMIC DNA]</scope>
    <source>
        <strain evidence="2 3">SAG 48.87</strain>
    </source>
</reference>
<proteinExistence type="predicted"/>
<dbReference type="OrthoDB" id="195555at2759"/>
<dbReference type="Proteomes" id="UP000054498">
    <property type="component" value="Unassembled WGS sequence"/>
</dbReference>
<dbReference type="AlphaFoldDB" id="A0A0D2KEE5"/>
<feature type="domain" description="DUF6816" evidence="1">
    <location>
        <begin position="45"/>
        <end position="285"/>
    </location>
</feature>
<evidence type="ECO:0000313" key="2">
    <source>
        <dbReference type="EMBL" id="KIY94148.1"/>
    </source>
</evidence>
<protein>
    <recommendedName>
        <fullName evidence="1">DUF6816 domain-containing protein</fullName>
    </recommendedName>
</protein>
<accession>A0A0D2KEE5</accession>
<keyword evidence="3" id="KW-1185">Reference proteome</keyword>
<dbReference type="GeneID" id="25731315"/>
<evidence type="ECO:0000259" key="1">
    <source>
        <dbReference type="Pfam" id="PF20670"/>
    </source>
</evidence>
<name>A0A0D2KEE5_9CHLO</name>
<dbReference type="KEGG" id="mng:MNEG_13815"/>
<sequence length="286" mass="30469">MTLSAAPPAAAAAAAPAAPPLCAPLSDASAARNPGVGWALRKRDKQLLYPPWLEGAWRVRARFEGAAFPLGNRFISKTVPGALKASMAVTLPDVGAAMDRELTFDQRFAASPEQGGVVADRVFNTRQVMDAFLGYPAVTGVTYDPLENPTRMAVVWSTPRKDASQQSADLRKAEVFINNRGSSGFDGDGGGNQGGGASPFCCFELYRQVTQARQQGAVSDYASWWEFRLEGSAGTSEAGGGGVGGSQRVAVRQRVAAFLQPQDPLYFEAGDRAVAVYDYTYAYERA</sequence>
<dbReference type="EMBL" id="KK104284">
    <property type="protein sequence ID" value="KIY94148.1"/>
    <property type="molecule type" value="Genomic_DNA"/>
</dbReference>
<dbReference type="RefSeq" id="XP_013893168.1">
    <property type="nucleotide sequence ID" value="XM_014037714.1"/>
</dbReference>
<dbReference type="InterPro" id="IPR049213">
    <property type="entry name" value="DUF6816"/>
</dbReference>
<dbReference type="Pfam" id="PF20670">
    <property type="entry name" value="DUF6816"/>
    <property type="match status" value="1"/>
</dbReference>